<keyword evidence="1" id="KW-0732">Signal</keyword>
<evidence type="ECO:0000313" key="3">
    <source>
        <dbReference type="Proteomes" id="UP001146351"/>
    </source>
</evidence>
<reference evidence="2" key="2">
    <citation type="journal article" date="2023" name="IMA Fungus">
        <title>Comparative genomic study of the Penicillium genus elucidates a diverse pangenome and 15 lateral gene transfer events.</title>
        <authorList>
            <person name="Petersen C."/>
            <person name="Sorensen T."/>
            <person name="Nielsen M.R."/>
            <person name="Sondergaard T.E."/>
            <person name="Sorensen J.L."/>
            <person name="Fitzpatrick D.A."/>
            <person name="Frisvad J.C."/>
            <person name="Nielsen K.L."/>
        </authorList>
    </citation>
    <scope>NUCLEOTIDE SEQUENCE</scope>
    <source>
        <strain evidence="2">IBT 21917</strain>
    </source>
</reference>
<evidence type="ECO:0000256" key="1">
    <source>
        <dbReference type="SAM" id="SignalP"/>
    </source>
</evidence>
<protein>
    <submittedName>
        <fullName evidence="2">Uncharacterized protein</fullName>
    </submittedName>
</protein>
<reference evidence="2" key="1">
    <citation type="submission" date="2022-11" db="EMBL/GenBank/DDBJ databases">
        <authorList>
            <person name="Petersen C."/>
        </authorList>
    </citation>
    <scope>NUCLEOTIDE SEQUENCE</scope>
    <source>
        <strain evidence="2">IBT 21917</strain>
    </source>
</reference>
<sequence length="67" mass="6629">MGLASIILGFLTDIMVPTDAFSPAKATSFLVSGAIGIGSSVGTAGNVLGEDENAAKEEEAAAATEKD</sequence>
<accession>A0A9W9I7R5</accession>
<name>A0A9W9I7R5_9EURO</name>
<dbReference type="EMBL" id="JAPQKO010000003">
    <property type="protein sequence ID" value="KAJ5171771.1"/>
    <property type="molecule type" value="Genomic_DNA"/>
</dbReference>
<dbReference type="AlphaFoldDB" id="A0A9W9I7R5"/>
<feature type="chain" id="PRO_5040941190" evidence="1">
    <location>
        <begin position="21"/>
        <end position="67"/>
    </location>
</feature>
<gene>
    <name evidence="2" type="ORF">N7492_004364</name>
</gene>
<dbReference type="Proteomes" id="UP001146351">
    <property type="component" value="Unassembled WGS sequence"/>
</dbReference>
<comment type="caution">
    <text evidence="2">The sequence shown here is derived from an EMBL/GenBank/DDBJ whole genome shotgun (WGS) entry which is preliminary data.</text>
</comment>
<feature type="signal peptide" evidence="1">
    <location>
        <begin position="1"/>
        <end position="20"/>
    </location>
</feature>
<organism evidence="2 3">
    <name type="scientific">Penicillium capsulatum</name>
    <dbReference type="NCBI Taxonomy" id="69766"/>
    <lineage>
        <taxon>Eukaryota</taxon>
        <taxon>Fungi</taxon>
        <taxon>Dikarya</taxon>
        <taxon>Ascomycota</taxon>
        <taxon>Pezizomycotina</taxon>
        <taxon>Eurotiomycetes</taxon>
        <taxon>Eurotiomycetidae</taxon>
        <taxon>Eurotiales</taxon>
        <taxon>Aspergillaceae</taxon>
        <taxon>Penicillium</taxon>
    </lineage>
</organism>
<keyword evidence="3" id="KW-1185">Reference proteome</keyword>
<proteinExistence type="predicted"/>
<evidence type="ECO:0000313" key="2">
    <source>
        <dbReference type="EMBL" id="KAJ5171771.1"/>
    </source>
</evidence>